<protein>
    <recommendedName>
        <fullName evidence="5">Aspartate carbamoyltransferase catalytic subunit</fullName>
    </recommendedName>
</protein>
<sequence length="183" mass="19565">MTTMDIRASETGVTRLFHLDLPAEAVERFTTQAGTGEYPLSYALGATTLRPAFVEVVAIRDLGGMTLSQYMAKAHDVTGRDFDAMRGRIDGLKGHVVILPSQAFGQTAQTLTISSPLRWIGTFEEEAPKTRSTPIRTESAKGSTARPEPDDDPLAKGGSPLLRAIVIAATALTVGILLYAFTG</sequence>
<reference evidence="4" key="1">
    <citation type="submission" date="2017-01" db="EMBL/GenBank/DDBJ databases">
        <authorList>
            <person name="Varghese N."/>
            <person name="Submissions S."/>
        </authorList>
    </citation>
    <scope>NUCLEOTIDE SEQUENCE [LARGE SCALE GENOMIC DNA]</scope>
    <source>
        <strain evidence="4">DSM 29430</strain>
    </source>
</reference>
<keyword evidence="2" id="KW-1133">Transmembrane helix</keyword>
<keyword evidence="4" id="KW-1185">Reference proteome</keyword>
<keyword evidence="2" id="KW-0472">Membrane</keyword>
<evidence type="ECO:0000256" key="2">
    <source>
        <dbReference type="SAM" id="Phobius"/>
    </source>
</evidence>
<feature type="transmembrane region" description="Helical" evidence="2">
    <location>
        <begin position="161"/>
        <end position="181"/>
    </location>
</feature>
<evidence type="ECO:0008006" key="5">
    <source>
        <dbReference type="Google" id="ProtNLM"/>
    </source>
</evidence>
<keyword evidence="2" id="KW-0812">Transmembrane</keyword>
<feature type="region of interest" description="Disordered" evidence="1">
    <location>
        <begin position="126"/>
        <end position="155"/>
    </location>
</feature>
<evidence type="ECO:0000256" key="1">
    <source>
        <dbReference type="SAM" id="MobiDB-lite"/>
    </source>
</evidence>
<dbReference type="STRING" id="633194.SAMN05421759_101577"/>
<dbReference type="RefSeq" id="WP_234990141.1">
    <property type="nucleotide sequence ID" value="NZ_FTOQ01000001.1"/>
</dbReference>
<dbReference type="Proteomes" id="UP000186684">
    <property type="component" value="Unassembled WGS sequence"/>
</dbReference>
<evidence type="ECO:0000313" key="3">
    <source>
        <dbReference type="EMBL" id="SIS58491.1"/>
    </source>
</evidence>
<evidence type="ECO:0000313" key="4">
    <source>
        <dbReference type="Proteomes" id="UP000186684"/>
    </source>
</evidence>
<gene>
    <name evidence="3" type="ORF">SAMN05421759_101577</name>
</gene>
<organism evidence="3 4">
    <name type="scientific">Roseivivax lentus</name>
    <dbReference type="NCBI Taxonomy" id="633194"/>
    <lineage>
        <taxon>Bacteria</taxon>
        <taxon>Pseudomonadati</taxon>
        <taxon>Pseudomonadota</taxon>
        <taxon>Alphaproteobacteria</taxon>
        <taxon>Rhodobacterales</taxon>
        <taxon>Roseobacteraceae</taxon>
        <taxon>Roseivivax</taxon>
    </lineage>
</organism>
<accession>A0A1N7KA72</accession>
<dbReference type="EMBL" id="FTOQ01000001">
    <property type="protein sequence ID" value="SIS58491.1"/>
    <property type="molecule type" value="Genomic_DNA"/>
</dbReference>
<name>A0A1N7KA72_9RHOB</name>
<proteinExistence type="predicted"/>
<feature type="compositionally biased region" description="Polar residues" evidence="1">
    <location>
        <begin position="130"/>
        <end position="142"/>
    </location>
</feature>
<dbReference type="AlphaFoldDB" id="A0A1N7KA72"/>